<dbReference type="SUPFAM" id="SSF53323">
    <property type="entry name" value="Pyruvate-ferredoxin oxidoreductase, PFOR, domain III"/>
    <property type="match status" value="1"/>
</dbReference>
<dbReference type="InterPro" id="IPR002869">
    <property type="entry name" value="Pyrv_flavodox_OxRed_cen"/>
</dbReference>
<dbReference type="KEGG" id="kol:Kole_0319"/>
<dbReference type="HOGENOM" id="CLU_087284_0_1_0"/>
<dbReference type="STRING" id="521045.Kole_0319"/>
<accession>C5CDG0</accession>
<dbReference type="InterPro" id="IPR019752">
    <property type="entry name" value="Pyrv/ketoisovalerate_OxRed_cat"/>
</dbReference>
<dbReference type="EMBL" id="CP001634">
    <property type="protein sequence ID" value="ACR79044.1"/>
    <property type="molecule type" value="Genomic_DNA"/>
</dbReference>
<protein>
    <submittedName>
        <fullName evidence="3">Pyruvate ferredoxin/flavodoxin oxidoreductase</fullName>
    </submittedName>
</protein>
<keyword evidence="1" id="KW-0560">Oxidoreductase</keyword>
<reference evidence="3 4" key="1">
    <citation type="submission" date="2009-06" db="EMBL/GenBank/DDBJ databases">
        <title>Complete sequence of Thermotogales bacterium TBF 19.5.1.</title>
        <authorList>
            <consortium name="US DOE Joint Genome Institute"/>
            <person name="Lucas S."/>
            <person name="Copeland A."/>
            <person name="Lapidus A."/>
            <person name="Glavina del Rio T."/>
            <person name="Tice H."/>
            <person name="Bruce D."/>
            <person name="Goodwin L."/>
            <person name="Pitluck S."/>
            <person name="Chertkov O."/>
            <person name="Brettin T."/>
            <person name="Detter J.C."/>
            <person name="Han C."/>
            <person name="Schmutz J."/>
            <person name="Larimer F."/>
            <person name="Land M."/>
            <person name="Hauser L."/>
            <person name="Kyrpides N."/>
            <person name="Ovchinnikova G."/>
            <person name="Noll K."/>
        </authorList>
    </citation>
    <scope>NUCLEOTIDE SEQUENCE [LARGE SCALE GENOMIC DNA]</scope>
    <source>
        <strain evidence="4">ATCC BAA-1733 / DSM 21960 / TBF 19.5.1</strain>
    </source>
</reference>
<gene>
    <name evidence="3" type="ordered locus">Kole_0319</name>
</gene>
<feature type="domain" description="Pyruvate/ketoisovalerate oxidoreductase catalytic" evidence="2">
    <location>
        <begin position="15"/>
        <end position="179"/>
    </location>
</feature>
<dbReference type="Pfam" id="PF01558">
    <property type="entry name" value="POR"/>
    <property type="match status" value="1"/>
</dbReference>
<dbReference type="InterPro" id="IPR052554">
    <property type="entry name" value="2-oxoglutarate_synth_KorC"/>
</dbReference>
<dbReference type="PANTHER" id="PTHR42730:SF1">
    <property type="entry name" value="2-OXOGLUTARATE SYNTHASE SUBUNIT KORC"/>
    <property type="match status" value="1"/>
</dbReference>
<organism evidence="3 4">
    <name type="scientific">Kosmotoga olearia (strain ATCC BAA-1733 / DSM 21960 / TBF 19.5.1)</name>
    <dbReference type="NCBI Taxonomy" id="521045"/>
    <lineage>
        <taxon>Bacteria</taxon>
        <taxon>Thermotogati</taxon>
        <taxon>Thermotogota</taxon>
        <taxon>Thermotogae</taxon>
        <taxon>Kosmotogales</taxon>
        <taxon>Kosmotogaceae</taxon>
        <taxon>Kosmotoga</taxon>
    </lineage>
</organism>
<dbReference type="AlphaFoldDB" id="C5CDG0"/>
<reference evidence="3 4" key="2">
    <citation type="journal article" date="2011" name="J. Bacteriol.">
        <title>Genome Sequence of Kosmotoga olearia Strain TBF 19.5.1, a Thermophilic Bacterium with a Wide Growth Temperature Range, Isolated from the Troll B Oil Platform in the North Sea.</title>
        <authorList>
            <person name="Swithers K.S."/>
            <person name="Dipippo J.L."/>
            <person name="Bruce D.C."/>
            <person name="Detter C."/>
            <person name="Tapia R."/>
            <person name="Han S."/>
            <person name="Goodwin L.A."/>
            <person name="Han J."/>
            <person name="Woyke T."/>
            <person name="Pitluck S."/>
            <person name="Pennacchio L."/>
            <person name="Nolan M."/>
            <person name="Mikhailova N."/>
            <person name="Land M.L."/>
            <person name="Nesbo C.L."/>
            <person name="Gogarten J.P."/>
            <person name="Noll K.M."/>
        </authorList>
    </citation>
    <scope>NUCLEOTIDE SEQUENCE [LARGE SCALE GENOMIC DNA]</scope>
    <source>
        <strain evidence="4">ATCC BAA-1733 / DSM 21960 / TBF 19.5.1</strain>
    </source>
</reference>
<dbReference type="Gene3D" id="3.40.920.10">
    <property type="entry name" value="Pyruvate-ferredoxin oxidoreductase, PFOR, domain III"/>
    <property type="match status" value="1"/>
</dbReference>
<evidence type="ECO:0000313" key="3">
    <source>
        <dbReference type="EMBL" id="ACR79044.1"/>
    </source>
</evidence>
<dbReference type="Proteomes" id="UP000002382">
    <property type="component" value="Chromosome"/>
</dbReference>
<dbReference type="GO" id="GO:0016903">
    <property type="term" value="F:oxidoreductase activity, acting on the aldehyde or oxo group of donors"/>
    <property type="evidence" value="ECO:0007669"/>
    <property type="project" value="InterPro"/>
</dbReference>
<keyword evidence="3" id="KW-0670">Pyruvate</keyword>
<dbReference type="RefSeq" id="WP_012744831.1">
    <property type="nucleotide sequence ID" value="NC_012785.1"/>
</dbReference>
<dbReference type="eggNOG" id="COG1014">
    <property type="taxonomic scope" value="Bacteria"/>
</dbReference>
<evidence type="ECO:0000256" key="1">
    <source>
        <dbReference type="ARBA" id="ARBA00023002"/>
    </source>
</evidence>
<keyword evidence="4" id="KW-1185">Reference proteome</keyword>
<proteinExistence type="predicted"/>
<evidence type="ECO:0000259" key="2">
    <source>
        <dbReference type="Pfam" id="PF01558"/>
    </source>
</evidence>
<dbReference type="PANTHER" id="PTHR42730">
    <property type="entry name" value="2-OXOGLUTARATE SYNTHASE SUBUNIT KORC"/>
    <property type="match status" value="1"/>
</dbReference>
<name>C5CDG0_KOSOT</name>
<evidence type="ECO:0000313" key="4">
    <source>
        <dbReference type="Proteomes" id="UP000002382"/>
    </source>
</evidence>
<sequence length="201" mass="22445">MAVSYPHSIRISGIGGQGNVLMGIILADALVSKRYWVVQTQSHGAQVRGGLSYCDVLFCKEPIDYPEASSFDVIYSMHQFALNMHAILLKTNGILIVDNSYIDRIPKEAFRATKKIIIQPVTKIVEEKLGSSLPANMAGLGMIAKAANLLQSDELKKAMKKYIKPKYHELNEKAIDLGFSLIERSYVLKEERHDFVGRGFE</sequence>